<protein>
    <recommendedName>
        <fullName evidence="8">MADS-box domain-containing protein</fullName>
    </recommendedName>
</protein>
<dbReference type="PROSITE" id="PS50066">
    <property type="entry name" value="MADS_BOX_2"/>
    <property type="match status" value="1"/>
</dbReference>
<dbReference type="OMA" id="MVQPAHP"/>
<name>A0A059A5A2_EUCGR</name>
<feature type="region of interest" description="Disordered" evidence="7">
    <location>
        <begin position="162"/>
        <end position="187"/>
    </location>
</feature>
<feature type="compositionally biased region" description="Polar residues" evidence="7">
    <location>
        <begin position="162"/>
        <end position="181"/>
    </location>
</feature>
<gene>
    <name evidence="9" type="ORF">EUGRSUZ_K02593</name>
</gene>
<feature type="coiled-coil region" evidence="6">
    <location>
        <begin position="130"/>
        <end position="157"/>
    </location>
</feature>
<dbReference type="InParanoid" id="A0A059A5A2"/>
<feature type="region of interest" description="Disordered" evidence="7">
    <location>
        <begin position="249"/>
        <end position="280"/>
    </location>
</feature>
<dbReference type="Gene3D" id="3.40.1810.10">
    <property type="entry name" value="Transcription factor, MADS-box"/>
    <property type="match status" value="1"/>
</dbReference>
<comment type="subcellular location">
    <subcellularLocation>
        <location evidence="1">Nucleus</location>
    </subcellularLocation>
</comment>
<dbReference type="FunCoup" id="A0A059A5A2">
    <property type="interactions" value="30"/>
</dbReference>
<feature type="region of interest" description="Disordered" evidence="7">
    <location>
        <begin position="336"/>
        <end position="361"/>
    </location>
</feature>
<dbReference type="InterPro" id="IPR050142">
    <property type="entry name" value="MADS-box/MEF2_TF"/>
</dbReference>
<dbReference type="SUPFAM" id="SSF55455">
    <property type="entry name" value="SRF-like"/>
    <property type="match status" value="1"/>
</dbReference>
<dbReference type="Gramene" id="KCW48978">
    <property type="protein sequence ID" value="KCW48978"/>
    <property type="gene ID" value="EUGRSUZ_K02593"/>
</dbReference>
<evidence type="ECO:0000256" key="2">
    <source>
        <dbReference type="ARBA" id="ARBA00023015"/>
    </source>
</evidence>
<feature type="compositionally biased region" description="Polar residues" evidence="7">
    <location>
        <begin position="217"/>
        <end position="236"/>
    </location>
</feature>
<dbReference type="eggNOG" id="KOG0014">
    <property type="taxonomic scope" value="Eukaryota"/>
</dbReference>
<proteinExistence type="predicted"/>
<organism evidence="9">
    <name type="scientific">Eucalyptus grandis</name>
    <name type="common">Flooded gum</name>
    <dbReference type="NCBI Taxonomy" id="71139"/>
    <lineage>
        <taxon>Eukaryota</taxon>
        <taxon>Viridiplantae</taxon>
        <taxon>Streptophyta</taxon>
        <taxon>Embryophyta</taxon>
        <taxon>Tracheophyta</taxon>
        <taxon>Spermatophyta</taxon>
        <taxon>Magnoliopsida</taxon>
        <taxon>eudicotyledons</taxon>
        <taxon>Gunneridae</taxon>
        <taxon>Pentapetalae</taxon>
        <taxon>rosids</taxon>
        <taxon>malvids</taxon>
        <taxon>Myrtales</taxon>
        <taxon>Myrtaceae</taxon>
        <taxon>Myrtoideae</taxon>
        <taxon>Eucalypteae</taxon>
        <taxon>Eucalyptus</taxon>
    </lineage>
</organism>
<dbReference type="GO" id="GO:0046983">
    <property type="term" value="F:protein dimerization activity"/>
    <property type="evidence" value="ECO:0007669"/>
    <property type="project" value="InterPro"/>
</dbReference>
<evidence type="ECO:0000256" key="7">
    <source>
        <dbReference type="SAM" id="MobiDB-lite"/>
    </source>
</evidence>
<keyword evidence="2" id="KW-0805">Transcription regulation</keyword>
<reference evidence="9" key="1">
    <citation type="submission" date="2013-07" db="EMBL/GenBank/DDBJ databases">
        <title>The genome of Eucalyptus grandis.</title>
        <authorList>
            <person name="Schmutz J."/>
            <person name="Hayes R."/>
            <person name="Myburg A."/>
            <person name="Tuskan G."/>
            <person name="Grattapaglia D."/>
            <person name="Rokhsar D.S."/>
        </authorList>
    </citation>
    <scope>NUCLEOTIDE SEQUENCE</scope>
    <source>
        <tissue evidence="9">Leaf extractions</tissue>
    </source>
</reference>
<evidence type="ECO:0000256" key="3">
    <source>
        <dbReference type="ARBA" id="ARBA00023125"/>
    </source>
</evidence>
<dbReference type="SMART" id="SM00432">
    <property type="entry name" value="MADS"/>
    <property type="match status" value="1"/>
</dbReference>
<dbReference type="InterPro" id="IPR033897">
    <property type="entry name" value="SRF-like_MADS-box"/>
</dbReference>
<keyword evidence="5" id="KW-0539">Nucleus</keyword>
<keyword evidence="6" id="KW-0175">Coiled coil</keyword>
<sequence>MDRRKLTLGLIPNEKAQRITYEKRKKNVMKKAQEFATLCDLDTCMIIYGPTGSATATEPEVWPASPGKVKRIIERYMSEGADRCAKRTVRLPEFFANRERKVDAELTEALPANRKAKYPVSESLIAGLSKEDLKRLLNSLGHKLEAAKARLAVMKEDAVRTSSSYMNDRQGSFQDPSSPDGTPSFRACYNASMVQPAHPRAALPDAGRPVPDLDNAGSFQDHSSPEGTPSFGAGSNASMVQLARPHAALGDAGRPLPDLNEACSFQDHSSPEGTPSFRAGYDASMVQPAHPRAALSDAGRPVPDLNDAGSFQDHSSLEGTPSFRAGYNASMVQPARPRDALGDAGRPVPDLNDAGSPCIIA</sequence>
<dbReference type="AlphaFoldDB" id="A0A059A5A2"/>
<keyword evidence="4" id="KW-0804">Transcription</keyword>
<evidence type="ECO:0000256" key="5">
    <source>
        <dbReference type="ARBA" id="ARBA00023242"/>
    </source>
</evidence>
<feature type="region of interest" description="Disordered" evidence="7">
    <location>
        <begin position="294"/>
        <end position="324"/>
    </location>
</feature>
<dbReference type="EMBL" id="KK198763">
    <property type="protein sequence ID" value="KCW48978.1"/>
    <property type="molecule type" value="Genomic_DNA"/>
</dbReference>
<feature type="region of interest" description="Disordered" evidence="7">
    <location>
        <begin position="200"/>
        <end position="236"/>
    </location>
</feature>
<dbReference type="PRINTS" id="PR00404">
    <property type="entry name" value="MADSDOMAIN"/>
</dbReference>
<keyword evidence="3" id="KW-0238">DNA-binding</keyword>
<dbReference type="PANTHER" id="PTHR48019">
    <property type="entry name" value="SERUM RESPONSE FACTOR HOMOLOG"/>
    <property type="match status" value="1"/>
</dbReference>
<dbReference type="GO" id="GO:0006357">
    <property type="term" value="P:regulation of transcription by RNA polymerase II"/>
    <property type="evidence" value="ECO:0000318"/>
    <property type="project" value="GO_Central"/>
</dbReference>
<evidence type="ECO:0000256" key="6">
    <source>
        <dbReference type="SAM" id="Coils"/>
    </source>
</evidence>
<evidence type="ECO:0000313" key="9">
    <source>
        <dbReference type="EMBL" id="KCW48978.1"/>
    </source>
</evidence>
<dbReference type="GO" id="GO:0000978">
    <property type="term" value="F:RNA polymerase II cis-regulatory region sequence-specific DNA binding"/>
    <property type="evidence" value="ECO:0000318"/>
    <property type="project" value="GO_Central"/>
</dbReference>
<dbReference type="GO" id="GO:0005634">
    <property type="term" value="C:nucleus"/>
    <property type="evidence" value="ECO:0007669"/>
    <property type="project" value="UniProtKB-SubCell"/>
</dbReference>
<dbReference type="Pfam" id="PF00319">
    <property type="entry name" value="SRF-TF"/>
    <property type="match status" value="1"/>
</dbReference>
<feature type="domain" description="MADS-box" evidence="8">
    <location>
        <begin position="1"/>
        <end position="52"/>
    </location>
</feature>
<dbReference type="GO" id="GO:0000981">
    <property type="term" value="F:DNA-binding transcription factor activity, RNA polymerase II-specific"/>
    <property type="evidence" value="ECO:0000318"/>
    <property type="project" value="GO_Central"/>
</dbReference>
<dbReference type="InterPro" id="IPR036879">
    <property type="entry name" value="TF_MADSbox_sf"/>
</dbReference>
<dbReference type="InterPro" id="IPR002100">
    <property type="entry name" value="TF_MADSbox"/>
</dbReference>
<accession>A0A059A5A2</accession>
<dbReference type="GO" id="GO:0045944">
    <property type="term" value="P:positive regulation of transcription by RNA polymerase II"/>
    <property type="evidence" value="ECO:0007669"/>
    <property type="project" value="InterPro"/>
</dbReference>
<evidence type="ECO:0000259" key="8">
    <source>
        <dbReference type="PROSITE" id="PS50066"/>
    </source>
</evidence>
<dbReference type="CDD" id="cd00266">
    <property type="entry name" value="MADS_SRF_like"/>
    <property type="match status" value="1"/>
</dbReference>
<evidence type="ECO:0000256" key="4">
    <source>
        <dbReference type="ARBA" id="ARBA00023163"/>
    </source>
</evidence>
<evidence type="ECO:0000256" key="1">
    <source>
        <dbReference type="ARBA" id="ARBA00004123"/>
    </source>
</evidence>